<feature type="non-terminal residue" evidence="5">
    <location>
        <position position="1"/>
    </location>
</feature>
<evidence type="ECO:0000313" key="6">
    <source>
        <dbReference type="Proteomes" id="UP001189429"/>
    </source>
</evidence>
<evidence type="ECO:0000256" key="3">
    <source>
        <dbReference type="ARBA" id="ARBA00023187"/>
    </source>
</evidence>
<reference evidence="5" key="1">
    <citation type="submission" date="2023-10" db="EMBL/GenBank/DDBJ databases">
        <authorList>
            <person name="Chen Y."/>
            <person name="Shah S."/>
            <person name="Dougan E. K."/>
            <person name="Thang M."/>
            <person name="Chan C."/>
        </authorList>
    </citation>
    <scope>NUCLEOTIDE SEQUENCE [LARGE SCALE GENOMIC DNA]</scope>
</reference>
<dbReference type="PANTHER" id="PTHR12718">
    <property type="entry name" value="CELL CYCLE CONTROL PROTEIN CWF15"/>
    <property type="match status" value="1"/>
</dbReference>
<comment type="similarity">
    <text evidence="1">Belongs to the CWC15 family.</text>
</comment>
<gene>
    <name evidence="5" type="ORF">PCOR1329_LOCUS50074</name>
</gene>
<proteinExistence type="inferred from homology"/>
<comment type="caution">
    <text evidence="5">The sequence shown here is derived from an EMBL/GenBank/DDBJ whole genome shotgun (WGS) entry which is preliminary data.</text>
</comment>
<dbReference type="EMBL" id="CAUYUJ010016060">
    <property type="protein sequence ID" value="CAK0861378.1"/>
    <property type="molecule type" value="Genomic_DNA"/>
</dbReference>
<evidence type="ECO:0000256" key="2">
    <source>
        <dbReference type="ARBA" id="ARBA00022664"/>
    </source>
</evidence>
<protein>
    <submittedName>
        <fullName evidence="5">Uncharacterized protein</fullName>
    </submittedName>
</protein>
<dbReference type="Pfam" id="PF04889">
    <property type="entry name" value="Cwf_Cwc_15"/>
    <property type="match status" value="1"/>
</dbReference>
<feature type="compositionally biased region" description="Basic and acidic residues" evidence="4">
    <location>
        <begin position="41"/>
        <end position="75"/>
    </location>
</feature>
<organism evidence="5 6">
    <name type="scientific">Prorocentrum cordatum</name>
    <dbReference type="NCBI Taxonomy" id="2364126"/>
    <lineage>
        <taxon>Eukaryota</taxon>
        <taxon>Sar</taxon>
        <taxon>Alveolata</taxon>
        <taxon>Dinophyceae</taxon>
        <taxon>Prorocentrales</taxon>
        <taxon>Prorocentraceae</taxon>
        <taxon>Prorocentrum</taxon>
    </lineage>
</organism>
<feature type="compositionally biased region" description="Acidic residues" evidence="4">
    <location>
        <begin position="27"/>
        <end position="40"/>
    </location>
</feature>
<dbReference type="PANTHER" id="PTHR12718:SF2">
    <property type="entry name" value="SPLICEOSOME-ASSOCIATED PROTEIN CWC15 HOMOLOG"/>
    <property type="match status" value="1"/>
</dbReference>
<dbReference type="InterPro" id="IPR006973">
    <property type="entry name" value="Cwf_Cwc_15"/>
</dbReference>
<keyword evidence="6" id="KW-1185">Reference proteome</keyword>
<feature type="region of interest" description="Disordered" evidence="4">
    <location>
        <begin position="1"/>
        <end position="82"/>
    </location>
</feature>
<keyword evidence="2" id="KW-0507">mRNA processing</keyword>
<evidence type="ECO:0000313" key="5">
    <source>
        <dbReference type="EMBL" id="CAK0861378.1"/>
    </source>
</evidence>
<evidence type="ECO:0000256" key="1">
    <source>
        <dbReference type="ARBA" id="ARBA00006644"/>
    </source>
</evidence>
<accession>A0ABN9UPR4</accession>
<dbReference type="Proteomes" id="UP001189429">
    <property type="component" value="Unassembled WGS sequence"/>
</dbReference>
<sequence length="137" mass="16055">AIEENNPFPEDADDDGPPSPSEKSDAEVEDEDDDDDEEELMRELAKIKKEREAEEAKAKAEKEKQDNRAKREDIMKGNPLLQNADLSLKRKWDDDTAFKNQSRTVPKTKQRFINDMVRSDFHRKFLNKYVQLDTVYH</sequence>
<keyword evidence="3" id="KW-0508">mRNA splicing</keyword>
<name>A0ABN9UPR4_9DINO</name>
<evidence type="ECO:0000256" key="4">
    <source>
        <dbReference type="SAM" id="MobiDB-lite"/>
    </source>
</evidence>